<feature type="region of interest" description="Disordered" evidence="1">
    <location>
        <begin position="109"/>
        <end position="128"/>
    </location>
</feature>
<evidence type="ECO:0000313" key="3">
    <source>
        <dbReference type="Proteomes" id="UP000005408"/>
    </source>
</evidence>
<dbReference type="Proteomes" id="UP000005408">
    <property type="component" value="Unassembled WGS sequence"/>
</dbReference>
<sequence length="302" mass="34997">MYAMKMQREFKDLNPLYFDPTSDDQVKMREHVRHKKIAKTIGNLKKINTQNADVHDFLPSWATHEYFESLHGKKASEEAKTKVNIEEIKIYVGEIVVKARKRVLEEAAALKAPHSQDHEDSEPPKKDEINEIEMEDRRKAMKAVHQQLLASFDSEKRKLMMEKCEMMKAKQMTAAVHAELKTSFDSEKRKLMVEKCAKIKAEQMMDIHAELKKIVCLKGFGFEDEEDNCFIPRKFLFFKIDGFRNLPQIIETPLGDVDPPNTTCSTSTSEESVADHFVDCVIPSKEKKPSLGRRFLRFLGFR</sequence>
<dbReference type="EnsemblMetazoa" id="G21375.1">
    <property type="protein sequence ID" value="G21375.1:cds"/>
    <property type="gene ID" value="G21375"/>
</dbReference>
<protein>
    <submittedName>
        <fullName evidence="2">Uncharacterized protein</fullName>
    </submittedName>
</protein>
<name>A0A8W8JYN8_MAGGI</name>
<proteinExistence type="predicted"/>
<reference evidence="2" key="1">
    <citation type="submission" date="2022-08" db="UniProtKB">
        <authorList>
            <consortium name="EnsemblMetazoa"/>
        </authorList>
    </citation>
    <scope>IDENTIFICATION</scope>
    <source>
        <strain evidence="2">05x7-T-G4-1.051#20</strain>
    </source>
</reference>
<organism evidence="2 3">
    <name type="scientific">Magallana gigas</name>
    <name type="common">Pacific oyster</name>
    <name type="synonym">Crassostrea gigas</name>
    <dbReference type="NCBI Taxonomy" id="29159"/>
    <lineage>
        <taxon>Eukaryota</taxon>
        <taxon>Metazoa</taxon>
        <taxon>Spiralia</taxon>
        <taxon>Lophotrochozoa</taxon>
        <taxon>Mollusca</taxon>
        <taxon>Bivalvia</taxon>
        <taxon>Autobranchia</taxon>
        <taxon>Pteriomorphia</taxon>
        <taxon>Ostreida</taxon>
        <taxon>Ostreoidea</taxon>
        <taxon>Ostreidae</taxon>
        <taxon>Magallana</taxon>
    </lineage>
</organism>
<evidence type="ECO:0000313" key="2">
    <source>
        <dbReference type="EnsemblMetazoa" id="G21375.1:cds"/>
    </source>
</evidence>
<feature type="compositionally biased region" description="Basic and acidic residues" evidence="1">
    <location>
        <begin position="114"/>
        <end position="128"/>
    </location>
</feature>
<accession>A0A8W8JYN8</accession>
<dbReference type="AlphaFoldDB" id="A0A8W8JYN8"/>
<keyword evidence="3" id="KW-1185">Reference proteome</keyword>
<evidence type="ECO:0000256" key="1">
    <source>
        <dbReference type="SAM" id="MobiDB-lite"/>
    </source>
</evidence>